<reference evidence="2 3" key="1">
    <citation type="submission" date="2018-09" db="EMBL/GenBank/DDBJ databases">
        <title>Murine metabolic-syndrome-specific gut microbial biobank.</title>
        <authorList>
            <person name="Liu C."/>
        </authorList>
    </citation>
    <scope>NUCLEOTIDE SEQUENCE [LARGE SCALE GENOMIC DNA]</scope>
    <source>
        <strain evidence="2 3">0.1xD8-82</strain>
    </source>
</reference>
<dbReference type="AlphaFoldDB" id="A0A3A9ACL7"/>
<protein>
    <submittedName>
        <fullName evidence="2">Uncharacterized protein</fullName>
    </submittedName>
</protein>
<keyword evidence="3" id="KW-1185">Reference proteome</keyword>
<evidence type="ECO:0000313" key="2">
    <source>
        <dbReference type="EMBL" id="RKI89382.1"/>
    </source>
</evidence>
<keyword evidence="1" id="KW-0472">Membrane</keyword>
<evidence type="ECO:0000313" key="3">
    <source>
        <dbReference type="Proteomes" id="UP000280696"/>
    </source>
</evidence>
<sequence>MGENMDEMKKDAMLSENTMPSGMDNGGNRPADKKPKDLIKFIIPAVVCAVLVLILICVTVATGVFGNKRDVILDALGKTFSESAKAIGDTWQMDGYEDMFSEERAYMEADLTLADSMQMEMEVNMDQDLYSAYMDIGYYGFSILEADLYVDEYEVLLGMPGLLEKVFYVDRTTFDEDIERVALEYGLDETMTEALKTLNMESRELVTDNEEMELAGEQIKDAVLGILKKTEVKKADSKKLMVDGKKRSCKGYVMTITGRQAADVILACRDIYESNTAFQNYINQVLTGMEGYVSVNEMLMYEDPAGTLQRCADELMEEGDTEIYFYVCKGVLAQIYCKDKDVVLEWNIEGGNFPLENMEFFLSTDSSDFVFTRTGSVEGDMYLADYELETDGDELVFSVEKSKRDGDFCFNLLYDYYEMVLEGGIKETKPGSEFTFTIKTFEVDGEEILRGDILFSNDHEDEILKPEGEKVNVMDLTEDDWYEILWEISDNLYY</sequence>
<proteinExistence type="predicted"/>
<accession>A0A3A9ACL7</accession>
<comment type="caution">
    <text evidence="2">The sequence shown here is derived from an EMBL/GenBank/DDBJ whole genome shotgun (WGS) entry which is preliminary data.</text>
</comment>
<dbReference type="EMBL" id="RAYQ01000023">
    <property type="protein sequence ID" value="RKI89382.1"/>
    <property type="molecule type" value="Genomic_DNA"/>
</dbReference>
<dbReference type="Proteomes" id="UP000280696">
    <property type="component" value="Unassembled WGS sequence"/>
</dbReference>
<keyword evidence="1" id="KW-1133">Transmembrane helix</keyword>
<name>A0A3A9ACL7_9FIRM</name>
<gene>
    <name evidence="2" type="ORF">D7V94_18170</name>
</gene>
<organism evidence="2 3">
    <name type="scientific">Parablautia intestinalis</name>
    <dbReference type="NCBI Taxonomy" id="2320100"/>
    <lineage>
        <taxon>Bacteria</taxon>
        <taxon>Bacillati</taxon>
        <taxon>Bacillota</taxon>
        <taxon>Clostridia</taxon>
        <taxon>Lachnospirales</taxon>
        <taxon>Lachnospiraceae</taxon>
        <taxon>Parablautia</taxon>
    </lineage>
</organism>
<feature type="transmembrane region" description="Helical" evidence="1">
    <location>
        <begin position="41"/>
        <end position="65"/>
    </location>
</feature>
<evidence type="ECO:0000256" key="1">
    <source>
        <dbReference type="SAM" id="Phobius"/>
    </source>
</evidence>
<keyword evidence="1" id="KW-0812">Transmembrane</keyword>